<evidence type="ECO:0000313" key="2">
    <source>
        <dbReference type="Proteomes" id="UP000460561"/>
    </source>
</evidence>
<organism evidence="1 2">
    <name type="scientific">Altericroceibacterium indicum</name>
    <dbReference type="NCBI Taxonomy" id="374177"/>
    <lineage>
        <taxon>Bacteria</taxon>
        <taxon>Pseudomonadati</taxon>
        <taxon>Pseudomonadota</taxon>
        <taxon>Alphaproteobacteria</taxon>
        <taxon>Sphingomonadales</taxon>
        <taxon>Erythrobacteraceae</taxon>
        <taxon>Altericroceibacterium</taxon>
    </lineage>
</organism>
<evidence type="ECO:0000313" key="1">
    <source>
        <dbReference type="EMBL" id="MXP24608.1"/>
    </source>
</evidence>
<dbReference type="RefSeq" id="WP_160737827.1">
    <property type="nucleotide sequence ID" value="NZ_WTYQ01000001.1"/>
</dbReference>
<dbReference type="Proteomes" id="UP000460561">
    <property type="component" value="Unassembled WGS sequence"/>
</dbReference>
<dbReference type="AlphaFoldDB" id="A0A845ABQ5"/>
<dbReference type="EMBL" id="WTYQ01000001">
    <property type="protein sequence ID" value="MXP24608.1"/>
    <property type="molecule type" value="Genomic_DNA"/>
</dbReference>
<keyword evidence="2" id="KW-1185">Reference proteome</keyword>
<protein>
    <submittedName>
        <fullName evidence="1">Uncharacterized protein</fullName>
    </submittedName>
</protein>
<proteinExistence type="predicted"/>
<sequence length="286" mass="31523">MIHWTEIRRPIVALCAASTALLLAACMLVPGKFDSTLNLHRDGSFTYNYTGEITMLGLSELAAMAAEQKDNGEFLPHCWDEETNAQRDCTQEEIETQREEWETFNSSRKNEAQKNAGIMQSMMGGIDPSDPDVGEEIAAKLRRQKGWKNVEYAGKGLFNVEFEITSKLTHDFIFPTIEDMPMVEKFVMLTRRADNSVRITAPGFSAQDNSNPSGMGALLAAAGESKNADTSELPKLEGTFRIITNGTILANNTDEGPRASSNGKVLEWVINSRTKVAPTALIALQK</sequence>
<accession>A0A845ABQ5</accession>
<comment type="caution">
    <text evidence="1">The sequence shown here is derived from an EMBL/GenBank/DDBJ whole genome shotgun (WGS) entry which is preliminary data.</text>
</comment>
<reference evidence="1 2" key="1">
    <citation type="submission" date="2019-12" db="EMBL/GenBank/DDBJ databases">
        <title>Genomic-based taxomic classification of the family Erythrobacteraceae.</title>
        <authorList>
            <person name="Xu L."/>
        </authorList>
    </citation>
    <scope>NUCLEOTIDE SEQUENCE [LARGE SCALE GENOMIC DNA]</scope>
    <source>
        <strain evidence="1 2">DSM 18604</strain>
    </source>
</reference>
<name>A0A845ABQ5_9SPHN</name>
<dbReference type="OrthoDB" id="7390084at2"/>
<gene>
    <name evidence="1" type="ORF">GRI39_00910</name>
</gene>